<dbReference type="InterPro" id="IPR037138">
    <property type="entry name" value="His_deacetylse_dom_sf"/>
</dbReference>
<keyword evidence="8" id="KW-0804">Transcription</keyword>
<comment type="subcellular location">
    <subcellularLocation>
        <location evidence="1">Nucleus</location>
    </subcellularLocation>
</comment>
<sequence length="207" mass="21339">FPGGSGGSPRRRGKGHGLGFTLNIGWGGPRVGDLEYLVAATSLLLPVAHQFAPELVLVSAGFDAGKGDPLGGCQVTPPTFGVLTHLLAGLAGGRLVLLLEGGYNLEATAEGVSHCLRVLLGAPATLPSPSPNPLQPSALVALARTLRAHRPFWASLRLPLPRPDVTGPPHDITERPSEVMEGEPPAPSLLEAAIEGLEGLKFEGEGP</sequence>
<keyword evidence="9" id="KW-0539">Nucleus</keyword>
<keyword evidence="4" id="KW-0678">Repressor</keyword>
<dbReference type="Gene3D" id="3.40.800.20">
    <property type="entry name" value="Histone deacetylase domain"/>
    <property type="match status" value="1"/>
</dbReference>
<dbReference type="Proteomes" id="UP000565785">
    <property type="component" value="Unassembled WGS sequence"/>
</dbReference>
<dbReference type="EC" id="3.5.1.98" evidence="3"/>
<keyword evidence="5" id="KW-0378">Hydrolase</keyword>
<evidence type="ECO:0000256" key="10">
    <source>
        <dbReference type="SAM" id="MobiDB-lite"/>
    </source>
</evidence>
<keyword evidence="7" id="KW-0805">Transcription regulation</keyword>
<dbReference type="OrthoDB" id="424012at2759"/>
<comment type="caution">
    <text evidence="12">The sequence shown here is derived from an EMBL/GenBank/DDBJ whole genome shotgun (WGS) entry which is preliminary data.</text>
</comment>
<dbReference type="PANTHER" id="PTHR10625:SF5">
    <property type="entry name" value="HISTONE DEACETYLASE"/>
    <property type="match status" value="1"/>
</dbReference>
<dbReference type="GO" id="GO:0040029">
    <property type="term" value="P:epigenetic regulation of gene expression"/>
    <property type="evidence" value="ECO:0007669"/>
    <property type="project" value="TreeGrafter"/>
</dbReference>
<keyword evidence="6" id="KW-0156">Chromatin regulator</keyword>
<accession>A0A7L1NYJ7</accession>
<proteinExistence type="inferred from homology"/>
<comment type="similarity">
    <text evidence="2">Belongs to the histone deacetylase family. HD type 2 subfamily.</text>
</comment>
<evidence type="ECO:0000256" key="6">
    <source>
        <dbReference type="ARBA" id="ARBA00022853"/>
    </source>
</evidence>
<gene>
    <name evidence="12" type="primary">Hdac6_1</name>
    <name evidence="12" type="ORF">RHICYA_R15624</name>
</gene>
<keyword evidence="13" id="KW-1185">Reference proteome</keyword>
<evidence type="ECO:0000256" key="1">
    <source>
        <dbReference type="ARBA" id="ARBA00004123"/>
    </source>
</evidence>
<name>A0A7L1NYJ7_RHICY</name>
<dbReference type="GO" id="GO:0141221">
    <property type="term" value="F:histone deacetylase activity, hydrolytic mechanism"/>
    <property type="evidence" value="ECO:0007669"/>
    <property type="project" value="UniProtKB-EC"/>
</dbReference>
<evidence type="ECO:0000313" key="12">
    <source>
        <dbReference type="EMBL" id="NXO05072.1"/>
    </source>
</evidence>
<evidence type="ECO:0000256" key="3">
    <source>
        <dbReference type="ARBA" id="ARBA00012111"/>
    </source>
</evidence>
<dbReference type="AlphaFoldDB" id="A0A7L1NYJ7"/>
<feature type="domain" description="Histone deacetylase" evidence="11">
    <location>
        <begin position="1"/>
        <end position="118"/>
    </location>
</feature>
<feature type="non-terminal residue" evidence="12">
    <location>
        <position position="1"/>
    </location>
</feature>
<evidence type="ECO:0000259" key="11">
    <source>
        <dbReference type="Pfam" id="PF00850"/>
    </source>
</evidence>
<feature type="non-terminal residue" evidence="12">
    <location>
        <position position="207"/>
    </location>
</feature>
<reference evidence="12 13" key="1">
    <citation type="submission" date="2019-09" db="EMBL/GenBank/DDBJ databases">
        <title>Bird 10,000 Genomes (B10K) Project - Family phase.</title>
        <authorList>
            <person name="Zhang G."/>
        </authorList>
    </citation>
    <scope>NUCLEOTIDE SEQUENCE [LARGE SCALE GENOMIC DNA]</scope>
    <source>
        <strain evidence="12">B10K-DU-002-35</strain>
        <tissue evidence="12">Muscle</tissue>
    </source>
</reference>
<evidence type="ECO:0000256" key="7">
    <source>
        <dbReference type="ARBA" id="ARBA00023015"/>
    </source>
</evidence>
<dbReference type="PANTHER" id="PTHR10625">
    <property type="entry name" value="HISTONE DEACETYLASE HDAC1-RELATED"/>
    <property type="match status" value="1"/>
</dbReference>
<feature type="region of interest" description="Disordered" evidence="10">
    <location>
        <begin position="163"/>
        <end position="184"/>
    </location>
</feature>
<evidence type="ECO:0000256" key="5">
    <source>
        <dbReference type="ARBA" id="ARBA00022801"/>
    </source>
</evidence>
<evidence type="ECO:0000256" key="9">
    <source>
        <dbReference type="ARBA" id="ARBA00023242"/>
    </source>
</evidence>
<dbReference type="InterPro" id="IPR023801">
    <property type="entry name" value="His_deacetylse_dom"/>
</dbReference>
<evidence type="ECO:0000256" key="2">
    <source>
        <dbReference type="ARBA" id="ARBA00007738"/>
    </source>
</evidence>
<organism evidence="12 13">
    <name type="scientific">Rhinopomastus cyanomelas</name>
    <name type="common">Common scimitarbill</name>
    <dbReference type="NCBI Taxonomy" id="113115"/>
    <lineage>
        <taxon>Eukaryota</taxon>
        <taxon>Metazoa</taxon>
        <taxon>Chordata</taxon>
        <taxon>Craniata</taxon>
        <taxon>Vertebrata</taxon>
        <taxon>Euteleostomi</taxon>
        <taxon>Archelosauria</taxon>
        <taxon>Archosauria</taxon>
        <taxon>Dinosauria</taxon>
        <taxon>Saurischia</taxon>
        <taxon>Theropoda</taxon>
        <taxon>Coelurosauria</taxon>
        <taxon>Aves</taxon>
        <taxon>Neognathae</taxon>
        <taxon>Neoaves</taxon>
        <taxon>Telluraves</taxon>
        <taxon>Coraciimorphae</taxon>
        <taxon>Bucerotiformes</taxon>
        <taxon>Rhinopomastidae</taxon>
        <taxon>Rhinopomastus</taxon>
    </lineage>
</organism>
<dbReference type="SUPFAM" id="SSF52768">
    <property type="entry name" value="Arginase/deacetylase"/>
    <property type="match status" value="1"/>
</dbReference>
<evidence type="ECO:0000256" key="4">
    <source>
        <dbReference type="ARBA" id="ARBA00022491"/>
    </source>
</evidence>
<dbReference type="Pfam" id="PF00850">
    <property type="entry name" value="Hist_deacetyl"/>
    <property type="match status" value="1"/>
</dbReference>
<evidence type="ECO:0000313" key="13">
    <source>
        <dbReference type="Proteomes" id="UP000565785"/>
    </source>
</evidence>
<protein>
    <recommendedName>
        <fullName evidence="3">histone deacetylase</fullName>
        <ecNumber evidence="3">3.5.1.98</ecNumber>
    </recommendedName>
</protein>
<dbReference type="GO" id="GO:0000118">
    <property type="term" value="C:histone deacetylase complex"/>
    <property type="evidence" value="ECO:0007669"/>
    <property type="project" value="TreeGrafter"/>
</dbReference>
<dbReference type="InterPro" id="IPR023696">
    <property type="entry name" value="Ureohydrolase_dom_sf"/>
</dbReference>
<evidence type="ECO:0000256" key="8">
    <source>
        <dbReference type="ARBA" id="ARBA00023163"/>
    </source>
</evidence>
<dbReference type="EMBL" id="VXBP01010558">
    <property type="protein sequence ID" value="NXO05072.1"/>
    <property type="molecule type" value="Genomic_DNA"/>
</dbReference>